<dbReference type="GO" id="GO:0008854">
    <property type="term" value="F:exodeoxyribonuclease V activity"/>
    <property type="evidence" value="ECO:0007669"/>
    <property type="project" value="InterPro"/>
</dbReference>
<dbReference type="Pfam" id="PF17946">
    <property type="entry name" value="RecC_C"/>
    <property type="match status" value="1"/>
</dbReference>
<dbReference type="PANTHER" id="PTHR30591">
    <property type="entry name" value="RECBCD ENZYME SUBUNIT RECC"/>
    <property type="match status" value="1"/>
</dbReference>
<keyword evidence="4 10" id="KW-0378">Hydrolase</keyword>
<dbReference type="PANTHER" id="PTHR30591:SF1">
    <property type="entry name" value="RECBCD ENZYME SUBUNIT RECC"/>
    <property type="match status" value="1"/>
</dbReference>
<dbReference type="NCBIfam" id="TIGR01450">
    <property type="entry name" value="recC"/>
    <property type="match status" value="1"/>
</dbReference>
<protein>
    <recommendedName>
        <fullName evidence="10">RecBCD enzyme subunit RecC</fullName>
    </recommendedName>
    <alternativeName>
        <fullName evidence="10">Exonuclease V subunit RecC</fullName>
        <shortName evidence="10">ExoV subunit RecC</shortName>
    </alternativeName>
    <alternativeName>
        <fullName evidence="10">Helicase/nuclease RecBCD subunit RecC</fullName>
    </alternativeName>
</protein>
<accession>A0AB39CFP2</accession>
<evidence type="ECO:0000313" key="12">
    <source>
        <dbReference type="EMBL" id="XDJ40807.1"/>
    </source>
</evidence>
<comment type="function">
    <text evidence="10">A helicase/nuclease that prepares dsDNA breaks (DSB) for recombinational DNA repair. Binds to DSBs and unwinds DNA via a highly rapid and processive ATP-dependent bidirectional helicase activity. Unwinds dsDNA until it encounters a Chi (crossover hotspot instigator) sequence from the 3' direction. Cuts ssDNA a few nucleotides 3' to the Chi site. The properties and activities of the enzyme are changed at Chi. The Chi-altered holoenzyme produces a long 3'-ssDNA overhang and facilitates RecA-binding to the ssDNA for homologous DNA recombination and repair. Holoenzyme degrades any linearized DNA that is unable to undergo homologous recombination. In the holoenzyme this subunit recognizes the wild-type Chi sequence, and when added to isolated RecB increases its ATP-dependent helicase processivity.</text>
</comment>
<dbReference type="EMBL" id="CP158252">
    <property type="protein sequence ID" value="XDJ40807.1"/>
    <property type="molecule type" value="Genomic_DNA"/>
</dbReference>
<dbReference type="GO" id="GO:0009338">
    <property type="term" value="C:exodeoxyribonuclease V complex"/>
    <property type="evidence" value="ECO:0007669"/>
    <property type="project" value="InterPro"/>
</dbReference>
<evidence type="ECO:0000256" key="7">
    <source>
        <dbReference type="ARBA" id="ARBA00022840"/>
    </source>
</evidence>
<keyword evidence="9 10" id="KW-0234">DNA repair</keyword>
<evidence type="ECO:0000256" key="10">
    <source>
        <dbReference type="HAMAP-Rule" id="MF_01486"/>
    </source>
</evidence>
<dbReference type="SUPFAM" id="SSF52540">
    <property type="entry name" value="P-loop containing nucleoside triphosphate hydrolases"/>
    <property type="match status" value="2"/>
</dbReference>
<organism evidence="12">
    <name type="scientific">Castellaniella ginsengisoli</name>
    <dbReference type="NCBI Taxonomy" id="546114"/>
    <lineage>
        <taxon>Bacteria</taxon>
        <taxon>Pseudomonadati</taxon>
        <taxon>Pseudomonadota</taxon>
        <taxon>Betaproteobacteria</taxon>
        <taxon>Burkholderiales</taxon>
        <taxon>Alcaligenaceae</taxon>
        <taxon>Castellaniella</taxon>
    </lineage>
</organism>
<evidence type="ECO:0000256" key="9">
    <source>
        <dbReference type="ARBA" id="ARBA00023204"/>
    </source>
</evidence>
<dbReference type="SUPFAM" id="SSF52980">
    <property type="entry name" value="Restriction endonuclease-like"/>
    <property type="match status" value="1"/>
</dbReference>
<comment type="similarity">
    <text evidence="10">Belongs to the RecC family.</text>
</comment>
<keyword evidence="2 10" id="KW-0547">Nucleotide-binding</keyword>
<dbReference type="InterPro" id="IPR006697">
    <property type="entry name" value="RecC"/>
</dbReference>
<evidence type="ECO:0000256" key="3">
    <source>
        <dbReference type="ARBA" id="ARBA00022763"/>
    </source>
</evidence>
<dbReference type="InterPro" id="IPR041500">
    <property type="entry name" value="RecC_C"/>
</dbReference>
<dbReference type="AlphaFoldDB" id="A0AB39CFP2"/>
<keyword evidence="3 10" id="KW-0227">DNA damage</keyword>
<sequence length="1161" mass="129246">MAELTPGLMLVHGNRAEQLREVLVAWLRHSPLDPLENECLLVHSNGIAQWLRLALADREQGCGIAAALDFLLPSRFMWQAYRAVLGVDAVPELSPLDKDPLAWRLMRLLPTLAGQPGFEPVARFLAEDADVRKRHQLARRLADLFDQYQVYRADWLDAWSRGETVLPDAFGRDAAALPEAHAWQARLWHALLDDLGGAGGAPVGRAAVHAAFMARIRAPGDVPRPAGLPRRLLVFGISAMPRQTLEALSGLSRWVQILVCVNNPCAHYWADILGDRDLLRARFRRQARRPGLPEILDEDALHQQTHPLLASWGRQGRDFIGLLDDIDDPAHRARCGLAFEALHRRIDVFEALPGATLLEQLQDDIRDLRPLAETRARWPAVDPARDESLRFHVAHSAQREVEILHDQLLAAFAADPGLQPRDVIVMVPDIEAYAPHVQAVFGLHGPRDPRRIPYALADRGQRRADPLVIVLEQLLSLPRLRLGVQEVLEWLDVPALRARFGIEAADLPLLQTWAREAEVRWGLHAEHRDAFGLAQMPEAAHGHTWCFGLERMLLGYAAGADAPAWEGIEPYGETGGLQAQVLGALARLLDTLDHYWRLLRRDAAPAQWVSDLLALLDDCFLAESDVDEHTLARFREILQDWAVLCEAAGVAEALPVSIVAEHCLGQLDQAGLSQRFFAGAVTFATLMPMRAIPFRRVCLLGMQDGAFPRQRVPVDFDLMALHPRPGDRSRREDDRYLFLEALLSARDQLYLSWVGHSIHDNTPQPPSVLVSQLMDHLDRGWRSSDGAGSLSRALSLYHPLQPFSRRYFPLQPQSGPGALYTYAAEWRSARGPAADTLASGPLPPMHRDGALRLDVLRQFLRHPVRAFFQQRLQVFFETPSPDLDEGEPYVRDGLAQWRLRAELLDALQRASGPSEADAAFRDGLDRMRRRGALVAGGLGEAAARGLYDSVQEAVEPYRQACRDWPQAHAQALRMESAVPGSDWAFEDTLAGWRCNGQGEWGRIVLLASHLVRDNRYRIAPMIPAWLDHVAAHAHGRPLTTVLVSPQGCVRFEPLDQTLAAEQWEALWTAWQAGMCAALPVEIEAAGAWLRAGADPDPGSKAWREAQAAYARQVREDLYLQRGYPDFGDVCADGGFFHWAQALYGAAARAIQPYPAAKEGGA</sequence>
<dbReference type="InterPro" id="IPR011335">
    <property type="entry name" value="Restrct_endonuc-II-like"/>
</dbReference>
<keyword evidence="6 10" id="KW-0269">Exonuclease</keyword>
<dbReference type="InterPro" id="IPR027417">
    <property type="entry name" value="P-loop_NTPase"/>
</dbReference>
<dbReference type="InterPro" id="IPR013986">
    <property type="entry name" value="DExx_box_DNA_helicase_dom_sf"/>
</dbReference>
<name>A0AB39CFP2_9BURK</name>
<comment type="miscellaneous">
    <text evidence="10">In the RecBCD complex, RecB has a slow 3'-5' helicase, an exonuclease activity and loads RecA onto ssDNA, RecD has a fast 5'-3' helicase activity, while RecC stimulates the ATPase and processivity of the RecB helicase and contributes to recognition of the Chi site.</text>
</comment>
<comment type="subunit">
    <text evidence="10">Heterotrimer of RecB, RecC and RecD. All subunits contribute to DNA-binding.</text>
</comment>
<keyword evidence="1 10" id="KW-0540">Nuclease</keyword>
<gene>
    <name evidence="10 12" type="primary">recC</name>
    <name evidence="12" type="ORF">ABRY99_07480</name>
</gene>
<dbReference type="Gene3D" id="1.10.10.160">
    <property type="match status" value="1"/>
</dbReference>
<keyword evidence="8 10" id="KW-0238">DNA-binding</keyword>
<evidence type="ECO:0000256" key="4">
    <source>
        <dbReference type="ARBA" id="ARBA00022801"/>
    </source>
</evidence>
<keyword evidence="7 10" id="KW-0067">ATP-binding</keyword>
<dbReference type="RefSeq" id="WP_368642892.1">
    <property type="nucleotide sequence ID" value="NZ_CP158252.1"/>
</dbReference>
<evidence type="ECO:0000256" key="5">
    <source>
        <dbReference type="ARBA" id="ARBA00022806"/>
    </source>
</evidence>
<evidence type="ECO:0000259" key="11">
    <source>
        <dbReference type="Pfam" id="PF17946"/>
    </source>
</evidence>
<dbReference type="GO" id="GO:0003678">
    <property type="term" value="F:DNA helicase activity"/>
    <property type="evidence" value="ECO:0007669"/>
    <property type="project" value="UniProtKB-UniRule"/>
</dbReference>
<dbReference type="HAMAP" id="MF_01486">
    <property type="entry name" value="RecC"/>
    <property type="match status" value="1"/>
</dbReference>
<dbReference type="GO" id="GO:0000724">
    <property type="term" value="P:double-strand break repair via homologous recombination"/>
    <property type="evidence" value="ECO:0007669"/>
    <property type="project" value="UniProtKB-UniRule"/>
</dbReference>
<evidence type="ECO:0000256" key="6">
    <source>
        <dbReference type="ARBA" id="ARBA00022839"/>
    </source>
</evidence>
<evidence type="ECO:0000256" key="8">
    <source>
        <dbReference type="ARBA" id="ARBA00023125"/>
    </source>
</evidence>
<dbReference type="Pfam" id="PF04257">
    <property type="entry name" value="Exonuc_V_gamma"/>
    <property type="match status" value="1"/>
</dbReference>
<evidence type="ECO:0000256" key="1">
    <source>
        <dbReference type="ARBA" id="ARBA00022722"/>
    </source>
</evidence>
<reference evidence="12" key="1">
    <citation type="submission" date="2024-05" db="EMBL/GenBank/DDBJ databases">
        <authorList>
            <person name="Luo Y.-C."/>
            <person name="Nicholds J."/>
            <person name="Mortimer T."/>
            <person name="Maboni G."/>
        </authorList>
    </citation>
    <scope>NUCLEOTIDE SEQUENCE</scope>
    <source>
        <strain evidence="12">153920</strain>
    </source>
</reference>
<dbReference type="Gene3D" id="3.40.50.10930">
    <property type="match status" value="1"/>
</dbReference>
<feature type="domain" description="RecC C-terminal" evidence="11">
    <location>
        <begin position="850"/>
        <end position="1092"/>
    </location>
</feature>
<dbReference type="GO" id="GO:0003677">
    <property type="term" value="F:DNA binding"/>
    <property type="evidence" value="ECO:0007669"/>
    <property type="project" value="UniProtKB-UniRule"/>
</dbReference>
<keyword evidence="5 10" id="KW-0347">Helicase</keyword>
<dbReference type="PIRSF" id="PIRSF000980">
    <property type="entry name" value="RecC"/>
    <property type="match status" value="1"/>
</dbReference>
<evidence type="ECO:0000256" key="2">
    <source>
        <dbReference type="ARBA" id="ARBA00022741"/>
    </source>
</evidence>
<dbReference type="GO" id="GO:0005524">
    <property type="term" value="F:ATP binding"/>
    <property type="evidence" value="ECO:0007669"/>
    <property type="project" value="UniProtKB-UniRule"/>
</dbReference>
<proteinExistence type="inferred from homology"/>
<dbReference type="Gene3D" id="3.40.50.300">
    <property type="entry name" value="P-loop containing nucleotide triphosphate hydrolases"/>
    <property type="match status" value="2"/>
</dbReference>